<dbReference type="EMBL" id="QLLG01000711">
    <property type="protein sequence ID" value="RMX62325.1"/>
    <property type="molecule type" value="Genomic_DNA"/>
</dbReference>
<dbReference type="Proteomes" id="UP000282087">
    <property type="component" value="Unassembled WGS sequence"/>
</dbReference>
<reference evidence="1 2" key="1">
    <citation type="submission" date="2018-06" db="EMBL/GenBank/DDBJ databases">
        <title>Comparative genomics of downy mildews reveals potential adaptations to biotrophy.</title>
        <authorList>
            <person name="Fletcher K."/>
            <person name="Klosterman S.J."/>
            <person name="Derevnina L."/>
            <person name="Martin F."/>
            <person name="Koike S."/>
            <person name="Reyes Chin-Wo S."/>
            <person name="Mou B."/>
            <person name="Michelmore R."/>
        </authorList>
    </citation>
    <scope>NUCLEOTIDE SEQUENCE [LARGE SCALE GENOMIC DNA]</scope>
    <source>
        <strain evidence="1 2">R14</strain>
    </source>
</reference>
<gene>
    <name evidence="1" type="ORF">DD238_007906</name>
</gene>
<dbReference type="AlphaFoldDB" id="A0A3M6V6U3"/>
<accession>A0A3M6V6U3</accession>
<protein>
    <submittedName>
        <fullName evidence="1">Uncharacterized protein</fullName>
    </submittedName>
</protein>
<evidence type="ECO:0000313" key="1">
    <source>
        <dbReference type="EMBL" id="RMX62325.1"/>
    </source>
</evidence>
<organism evidence="1 2">
    <name type="scientific">Peronospora effusa</name>
    <dbReference type="NCBI Taxonomy" id="542832"/>
    <lineage>
        <taxon>Eukaryota</taxon>
        <taxon>Sar</taxon>
        <taxon>Stramenopiles</taxon>
        <taxon>Oomycota</taxon>
        <taxon>Peronosporomycetes</taxon>
        <taxon>Peronosporales</taxon>
        <taxon>Peronosporaceae</taxon>
        <taxon>Peronospora</taxon>
    </lineage>
</organism>
<proteinExistence type="predicted"/>
<keyword evidence="2" id="KW-1185">Reference proteome</keyword>
<name>A0A3M6V6U3_9STRA</name>
<comment type="caution">
    <text evidence="1">The sequence shown here is derived from an EMBL/GenBank/DDBJ whole genome shotgun (WGS) entry which is preliminary data.</text>
</comment>
<sequence length="71" mass="7719">MNALRSVINTTDVDPACRGACKKALEANACGIVEPKRNCALEEDQNEKRAKLPAKMKDVIVVSSLSKSWTT</sequence>
<evidence type="ECO:0000313" key="2">
    <source>
        <dbReference type="Proteomes" id="UP000282087"/>
    </source>
</evidence>